<evidence type="ECO:0000313" key="4">
    <source>
        <dbReference type="Proteomes" id="UP000180166"/>
    </source>
</evidence>
<accession>A0ABC8AW14</accession>
<feature type="chain" id="PRO_5044817542" evidence="2">
    <location>
        <begin position="30"/>
        <end position="72"/>
    </location>
</feature>
<organism evidence="3 4">
    <name type="scientific">Nocardia seriolae</name>
    <dbReference type="NCBI Taxonomy" id="37332"/>
    <lineage>
        <taxon>Bacteria</taxon>
        <taxon>Bacillati</taxon>
        <taxon>Actinomycetota</taxon>
        <taxon>Actinomycetes</taxon>
        <taxon>Mycobacteriales</taxon>
        <taxon>Nocardiaceae</taxon>
        <taxon>Nocardia</taxon>
    </lineage>
</organism>
<feature type="signal peptide" evidence="2">
    <location>
        <begin position="1"/>
        <end position="29"/>
    </location>
</feature>
<name>A0ABC8AW14_9NOCA</name>
<evidence type="ECO:0000256" key="2">
    <source>
        <dbReference type="SAM" id="SignalP"/>
    </source>
</evidence>
<gene>
    <name evidence="3" type="ORF">NS506_04268</name>
</gene>
<proteinExistence type="predicted"/>
<evidence type="ECO:0000256" key="1">
    <source>
        <dbReference type="SAM" id="MobiDB-lite"/>
    </source>
</evidence>
<keyword evidence="2" id="KW-0732">Signal</keyword>
<dbReference type="EMBL" id="CP017839">
    <property type="protein sequence ID" value="APA98316.1"/>
    <property type="molecule type" value="Genomic_DNA"/>
</dbReference>
<feature type="region of interest" description="Disordered" evidence="1">
    <location>
        <begin position="27"/>
        <end position="59"/>
    </location>
</feature>
<dbReference type="Proteomes" id="UP000180166">
    <property type="component" value="Chromosome"/>
</dbReference>
<dbReference type="AlphaFoldDB" id="A0ABC8AW14"/>
<sequence>MLKSKIAKVTVAGGIALSTLGIGAGVANADPVAPQPAPTQTQQNPNHDKQNPSNQQPAGHGFWLFGLWIPLP</sequence>
<dbReference type="KEGG" id="nsr:NS506_04268"/>
<protein>
    <submittedName>
        <fullName evidence="3">Uncharacterized protein</fullName>
    </submittedName>
</protein>
<reference evidence="3 4" key="1">
    <citation type="submission" date="2016-10" db="EMBL/GenBank/DDBJ databases">
        <title>Genome sequence of Nocardia seriolae strain EM150506, isolated from Anguila japonica.</title>
        <authorList>
            <person name="Han H.-J."/>
        </authorList>
    </citation>
    <scope>NUCLEOTIDE SEQUENCE [LARGE SCALE GENOMIC DNA]</scope>
    <source>
        <strain evidence="3 4">EM150506</strain>
    </source>
</reference>
<evidence type="ECO:0000313" key="3">
    <source>
        <dbReference type="EMBL" id="APA98316.1"/>
    </source>
</evidence>